<dbReference type="EMBL" id="CP062222">
    <property type="protein sequence ID" value="QTC90217.1"/>
    <property type="molecule type" value="Genomic_DNA"/>
</dbReference>
<dbReference type="AlphaFoldDB" id="A0A975C279"/>
<evidence type="ECO:0000259" key="2">
    <source>
        <dbReference type="Pfam" id="PF20091"/>
    </source>
</evidence>
<name>A0A975C279_9CAUL</name>
<evidence type="ECO:0000256" key="1">
    <source>
        <dbReference type="SAM" id="MobiDB-lite"/>
    </source>
</evidence>
<protein>
    <recommendedName>
        <fullName evidence="2">Alpha/beta hydrolase domain-containing protein</fullName>
    </recommendedName>
</protein>
<organism evidence="3 4">
    <name type="scientific">Brevundimonas goettingensis</name>
    <dbReference type="NCBI Taxonomy" id="2774190"/>
    <lineage>
        <taxon>Bacteria</taxon>
        <taxon>Pseudomonadati</taxon>
        <taxon>Pseudomonadota</taxon>
        <taxon>Alphaproteobacteria</taxon>
        <taxon>Caulobacterales</taxon>
        <taxon>Caulobacteraceae</taxon>
        <taxon>Brevundimonas</taxon>
    </lineage>
</organism>
<evidence type="ECO:0000313" key="4">
    <source>
        <dbReference type="Proteomes" id="UP000663918"/>
    </source>
</evidence>
<evidence type="ECO:0000313" key="3">
    <source>
        <dbReference type="EMBL" id="QTC90217.1"/>
    </source>
</evidence>
<feature type="region of interest" description="Disordered" evidence="1">
    <location>
        <begin position="1"/>
        <end position="32"/>
    </location>
</feature>
<dbReference type="Pfam" id="PF20091">
    <property type="entry name" value="Abhydrolase_10"/>
    <property type="match status" value="1"/>
</dbReference>
<accession>A0A975C279</accession>
<keyword evidence="4" id="KW-1185">Reference proteome</keyword>
<proteinExistence type="predicted"/>
<feature type="region of interest" description="Disordered" evidence="1">
    <location>
        <begin position="489"/>
        <end position="568"/>
    </location>
</feature>
<feature type="compositionally biased region" description="Basic residues" evidence="1">
    <location>
        <begin position="519"/>
        <end position="530"/>
    </location>
</feature>
<gene>
    <name evidence="3" type="ORF">IFJ75_13110</name>
</gene>
<dbReference type="Proteomes" id="UP000663918">
    <property type="component" value="Chromosome"/>
</dbReference>
<feature type="domain" description="Alpha/beta hydrolase" evidence="2">
    <location>
        <begin position="110"/>
        <end position="504"/>
    </location>
</feature>
<feature type="compositionally biased region" description="Basic and acidic residues" evidence="1">
    <location>
        <begin position="489"/>
        <end position="503"/>
    </location>
</feature>
<reference evidence="3" key="1">
    <citation type="submission" date="2020-09" db="EMBL/GenBank/DDBJ databases">
        <title>Brevundimonas sp. LVF2 isolated from a puddle in Goettingen, Germany.</title>
        <authorList>
            <person name="Friedrich I."/>
            <person name="Klassen A."/>
            <person name="Hannes N."/>
            <person name="Schneider D."/>
            <person name="Hertel R."/>
            <person name="Daniel R."/>
        </authorList>
    </citation>
    <scope>NUCLEOTIDE SEQUENCE</scope>
    <source>
        <strain evidence="3">LVF2</strain>
    </source>
</reference>
<feature type="compositionally biased region" description="Polar residues" evidence="1">
    <location>
        <begin position="12"/>
        <end position="31"/>
    </location>
</feature>
<dbReference type="InterPro" id="IPR045394">
    <property type="entry name" value="Abhydrolase_dom"/>
</dbReference>
<dbReference type="KEGG" id="bgoe:IFJ75_13110"/>
<sequence>MSGWQSDLAPSPVQQTLTAPTAHNPDGSSITGPVLARFTDMPEGAASLPVQGGVTGIVTCKRPVPVSLDTSAARLVRRANDDDPGEVVPPSDWAFADCSTDPFPGRADPASLCVKSGFDPRYAYELTYTGKDPLVQGIGFAAVRDINAFFRDAPSTEAAPNPVAGAIKWEVGVGYSQSGNFLRSFINLGFNTAPDGGRVFDGIMPIIAARQVPLNLRFGVPGGTAELYEPGSEGVVWWADHEDRSRGLPRAGLLTRCTAAGDCPKVFDVFGSAEFWGLRKSPDLIGPDAAGDIPAPGNVRRYYLPGVTHSGGAGGFPTDVAALPPVPTCDLPANPNPASWTIRALTRRLTDWVASGTEPPASVSPTLANGDLVAPRAAAMGFPSIPGKPSPDGKSNPLMVYDFGPDFRAVDLSGVVDRQPPALMRMVAVRVPRVDADGNETSGVASVQSRVPLGTYLGWNVRSKGYYGGRGCGFMGGYIPFAATRAEREASGDPRLSLEERYGSTRRSSPAFARPPTRWSRKASCSRRTPRSSSNRPRTAQSFARRRPELSAAVVRVRKPRDGNRGRA</sequence>